<organism evidence="5 6">
    <name type="scientific">Rhodococcus spelaei</name>
    <dbReference type="NCBI Taxonomy" id="2546320"/>
    <lineage>
        <taxon>Bacteria</taxon>
        <taxon>Bacillati</taxon>
        <taxon>Actinomycetota</taxon>
        <taxon>Actinomycetes</taxon>
        <taxon>Mycobacteriales</taxon>
        <taxon>Nocardiaceae</taxon>
        <taxon>Rhodococcus</taxon>
    </lineage>
</organism>
<comment type="caution">
    <text evidence="5">The sequence shown here is derived from an EMBL/GenBank/DDBJ whole genome shotgun (WGS) entry which is preliminary data.</text>
</comment>
<keyword evidence="1 2" id="KW-0443">Lipid metabolism</keyword>
<reference evidence="5 6" key="1">
    <citation type="submission" date="2019-06" db="EMBL/GenBank/DDBJ databases">
        <title>Rhodococcus spaelei sp. nov., isolated from a cave.</title>
        <authorList>
            <person name="Lee S.D."/>
        </authorList>
    </citation>
    <scope>NUCLEOTIDE SEQUENCE [LARGE SCALE GENOMIC DNA]</scope>
    <source>
        <strain evidence="5 6">C9-5</strain>
    </source>
</reference>
<gene>
    <name evidence="5" type="ORF">FK531_00240</name>
</gene>
<dbReference type="GO" id="GO:0016042">
    <property type="term" value="P:lipid catabolic process"/>
    <property type="evidence" value="ECO:0007669"/>
    <property type="project" value="UniProtKB-UniRule"/>
</dbReference>
<evidence type="ECO:0000259" key="4">
    <source>
        <dbReference type="PROSITE" id="PS51635"/>
    </source>
</evidence>
<dbReference type="GO" id="GO:0016787">
    <property type="term" value="F:hydrolase activity"/>
    <property type="evidence" value="ECO:0007669"/>
    <property type="project" value="UniProtKB-UniRule"/>
</dbReference>
<feature type="short sequence motif" description="GXSXG" evidence="2">
    <location>
        <begin position="45"/>
        <end position="49"/>
    </location>
</feature>
<dbReference type="InterPro" id="IPR016035">
    <property type="entry name" value="Acyl_Trfase/lysoPLipase"/>
</dbReference>
<dbReference type="Gene3D" id="3.40.1090.10">
    <property type="entry name" value="Cytosolic phospholipase A2 catalytic domain"/>
    <property type="match status" value="2"/>
</dbReference>
<dbReference type="Proteomes" id="UP000316256">
    <property type="component" value="Unassembled WGS sequence"/>
</dbReference>
<accession>A0A541BQH7</accession>
<feature type="short sequence motif" description="GXGXXG" evidence="2">
    <location>
        <begin position="10"/>
        <end position="15"/>
    </location>
</feature>
<dbReference type="RefSeq" id="WP_142094668.1">
    <property type="nucleotide sequence ID" value="NZ_VIGH01000001.1"/>
</dbReference>
<dbReference type="SUPFAM" id="SSF52151">
    <property type="entry name" value="FabD/lysophospholipase-like"/>
    <property type="match status" value="1"/>
</dbReference>
<dbReference type="OrthoDB" id="2339873at2"/>
<evidence type="ECO:0000256" key="1">
    <source>
        <dbReference type="ARBA" id="ARBA00023098"/>
    </source>
</evidence>
<name>A0A541BQH7_9NOCA</name>
<dbReference type="PROSITE" id="PS51635">
    <property type="entry name" value="PNPLA"/>
    <property type="match status" value="1"/>
</dbReference>
<feature type="domain" description="PNPLA" evidence="4">
    <location>
        <begin position="6"/>
        <end position="203"/>
    </location>
</feature>
<feature type="short sequence motif" description="DGA/G" evidence="2">
    <location>
        <begin position="189"/>
        <end position="191"/>
    </location>
</feature>
<dbReference type="Pfam" id="PF01734">
    <property type="entry name" value="Patatin"/>
    <property type="match status" value="1"/>
</dbReference>
<dbReference type="AlphaFoldDB" id="A0A541BQH7"/>
<keyword evidence="6" id="KW-1185">Reference proteome</keyword>
<sequence length="296" mass="29794">MATLALVLAGGGVAGIAWETGFLLGVEDESPGVARALLAADALIGTSAGATVAAQVSSGLTLADLFEIQTAGVSHEIPAEADFQSIGEMFAAALADDSGPARQLQLIGEAARRAPTVEPARRRAVIEARLPSAEWPARRLLITVTDTDTGELVVLDRDSGVGLVDAVAASCAVPGVWPVVTIGGRRCMDGGVGSSTNAQLAAGSDAAVVLVPVAEPGPYLLGGSLDDDLTRGRVATANLAVYADADSVAAMGPNPLAPESRRPSAIAGRSQGRRQAAQVAEFLASVREPDGVGTVG</sequence>
<evidence type="ECO:0000256" key="2">
    <source>
        <dbReference type="PROSITE-ProRule" id="PRU01161"/>
    </source>
</evidence>
<feature type="active site" description="Proton acceptor" evidence="2">
    <location>
        <position position="189"/>
    </location>
</feature>
<evidence type="ECO:0000313" key="6">
    <source>
        <dbReference type="Proteomes" id="UP000316256"/>
    </source>
</evidence>
<protein>
    <submittedName>
        <fullName evidence="5">Patatin-like phospholipase family protein</fullName>
    </submittedName>
</protein>
<keyword evidence="2" id="KW-0442">Lipid degradation</keyword>
<feature type="active site" description="Nucleophile" evidence="2">
    <location>
        <position position="47"/>
    </location>
</feature>
<evidence type="ECO:0000313" key="5">
    <source>
        <dbReference type="EMBL" id="TQF74582.1"/>
    </source>
</evidence>
<dbReference type="InterPro" id="IPR002641">
    <property type="entry name" value="PNPLA_dom"/>
</dbReference>
<feature type="region of interest" description="Disordered" evidence="3">
    <location>
        <begin position="252"/>
        <end position="273"/>
    </location>
</feature>
<evidence type="ECO:0000256" key="3">
    <source>
        <dbReference type="SAM" id="MobiDB-lite"/>
    </source>
</evidence>
<proteinExistence type="predicted"/>
<dbReference type="EMBL" id="VIGH01000001">
    <property type="protein sequence ID" value="TQF74582.1"/>
    <property type="molecule type" value="Genomic_DNA"/>
</dbReference>
<keyword evidence="2" id="KW-0378">Hydrolase</keyword>